<dbReference type="GO" id="GO:0016604">
    <property type="term" value="C:nuclear body"/>
    <property type="evidence" value="ECO:0007669"/>
    <property type="project" value="TreeGrafter"/>
</dbReference>
<reference evidence="7" key="1">
    <citation type="journal article" date="2018" name="J. Proteomics">
        <title>Exploring the molecular complexity of Triatoma dimidiata sialome.</title>
        <authorList>
            <person name="Santiago P.B."/>
            <person name="de Araujo C.N."/>
            <person name="Charneau S."/>
            <person name="Bastos I.M.D."/>
            <person name="Assumpcao T.C.F."/>
            <person name="Queiroz R.M.L."/>
            <person name="Praca Y.R."/>
            <person name="Cordeiro T.M."/>
            <person name="Garcia C.H.S."/>
            <person name="da Silva I.G."/>
            <person name="Raiol T."/>
            <person name="Motta F.N."/>
            <person name="de Araujo Oliveira J.V."/>
            <person name="de Sousa M.V."/>
            <person name="Ribeiro J.M.C."/>
            <person name="de Santana J.M."/>
        </authorList>
    </citation>
    <scope>NUCLEOTIDE SEQUENCE</scope>
    <source>
        <strain evidence="7">Santander</strain>
        <tissue evidence="7">Salivary glands</tissue>
    </source>
</reference>
<dbReference type="SUPFAM" id="SSF52540">
    <property type="entry name" value="P-loop containing nucleoside triphosphate hydrolases"/>
    <property type="match status" value="1"/>
</dbReference>
<dbReference type="EMBL" id="GECL01001067">
    <property type="protein sequence ID" value="JAP05057.1"/>
    <property type="molecule type" value="Transcribed_RNA"/>
</dbReference>
<protein>
    <submittedName>
        <fullName evidence="7">Putative rna helicase nonsense mrna reducing factor pnorf1</fullName>
    </submittedName>
</protein>
<dbReference type="InterPro" id="IPR045055">
    <property type="entry name" value="DNA2/NAM7-like"/>
</dbReference>
<dbReference type="Pfam" id="PF13087">
    <property type="entry name" value="AAA_12"/>
    <property type="match status" value="1"/>
</dbReference>
<dbReference type="GO" id="GO:0016787">
    <property type="term" value="F:hydrolase activity"/>
    <property type="evidence" value="ECO:0007669"/>
    <property type="project" value="UniProtKB-KW"/>
</dbReference>
<evidence type="ECO:0000256" key="2">
    <source>
        <dbReference type="ARBA" id="ARBA00022801"/>
    </source>
</evidence>
<proteinExistence type="predicted"/>
<name>A0A0V0GAH9_TRIDM</name>
<dbReference type="GO" id="GO:0006369">
    <property type="term" value="P:termination of RNA polymerase II transcription"/>
    <property type="evidence" value="ECO:0007669"/>
    <property type="project" value="TreeGrafter"/>
</dbReference>
<keyword evidence="2" id="KW-0378">Hydrolase</keyword>
<dbReference type="InterPro" id="IPR027417">
    <property type="entry name" value="P-loop_NTPase"/>
</dbReference>
<dbReference type="AlphaFoldDB" id="A0A0V0GAH9"/>
<dbReference type="GO" id="GO:0005524">
    <property type="term" value="F:ATP binding"/>
    <property type="evidence" value="ECO:0007669"/>
    <property type="project" value="UniProtKB-KW"/>
</dbReference>
<dbReference type="GO" id="GO:0005694">
    <property type="term" value="C:chromosome"/>
    <property type="evidence" value="ECO:0007669"/>
    <property type="project" value="UniProtKB-ARBA"/>
</dbReference>
<keyword evidence="4" id="KW-0067">ATP-binding</keyword>
<dbReference type="CDD" id="cd18808">
    <property type="entry name" value="SF1_C_Upf1"/>
    <property type="match status" value="1"/>
</dbReference>
<keyword evidence="1" id="KW-0547">Nucleotide-binding</keyword>
<dbReference type="Pfam" id="PF13086">
    <property type="entry name" value="AAA_11"/>
    <property type="match status" value="1"/>
</dbReference>
<feature type="non-terminal residue" evidence="7">
    <location>
        <position position="1"/>
    </location>
</feature>
<evidence type="ECO:0000256" key="1">
    <source>
        <dbReference type="ARBA" id="ARBA00022741"/>
    </source>
</evidence>
<evidence type="ECO:0000313" key="7">
    <source>
        <dbReference type="EMBL" id="JAP05057.1"/>
    </source>
</evidence>
<evidence type="ECO:0000259" key="5">
    <source>
        <dbReference type="Pfam" id="PF13086"/>
    </source>
</evidence>
<sequence length="600" mass="67781">KTYSKFEPTTCLYGQLSFCDSPNKPVTEGSLLKLRILRNLNKNLRIFDSLNFLPKSPLVNQILNPKCIVRPKSQRKIPKQVVSNFPLNKSQIDIILEISKDLLSGKPSISLIHGPPGTGKTRVIANLVLQIYSHISSKKRNSKMPLKDKILLCAPSNAAIDSLVLRLLEIRQSLPSDKRFKLIRIGPPETIHRHVREIASQTLAAKEVGNTLDAENIKIDLRLLAAEETSLSYAIECARNENARKRFTIELATIQEKKRNLECLMRDQGGGNQSNQARAKMIREAETKVIQGAEIIATTLSSCYARKLTDSMSELQHLKFSYCIVDEATQGIEPEVLLPLLYNITGIVLVGDPLQLAPTILSESGKKYNLGRSVFHRIWREWESDGNIVDRPFFALNIQHRMHPEIAMFPNEEFYNGKLITPDFLNVQLPFLPYCVLSHCYKQNPDGESNTKESELVVKLLNDLNKAAEFKGLTIGVIVPYQRQKQILEKTISNLCEELKYTKINTVDSYQGQEKDVIIFSCVRTEGIGFLSDRLRVNVALTRARKCLIVVANFSSLQADRTWKSLCHNAKQRGLFQELPSSPGNLVDLLKPHDKRNKSC</sequence>
<dbReference type="GO" id="GO:0004386">
    <property type="term" value="F:helicase activity"/>
    <property type="evidence" value="ECO:0007669"/>
    <property type="project" value="UniProtKB-KW"/>
</dbReference>
<feature type="domain" description="DNA2/NAM7 helicase-like C-terminal" evidence="6">
    <location>
        <begin position="371"/>
        <end position="553"/>
    </location>
</feature>
<evidence type="ECO:0000256" key="4">
    <source>
        <dbReference type="ARBA" id="ARBA00022840"/>
    </source>
</evidence>
<dbReference type="InterPro" id="IPR047187">
    <property type="entry name" value="SF1_C_Upf1"/>
</dbReference>
<dbReference type="FunFam" id="3.40.50.300:FF:000326">
    <property type="entry name" value="P-loop containing nucleoside triphosphate hydrolase"/>
    <property type="match status" value="1"/>
</dbReference>
<dbReference type="Gene3D" id="3.40.50.300">
    <property type="entry name" value="P-loop containing nucleotide triphosphate hydrolases"/>
    <property type="match status" value="2"/>
</dbReference>
<organism evidence="7">
    <name type="scientific">Triatoma dimidiata</name>
    <name type="common">Kissing bug</name>
    <name type="synonym">Meccus dimidiatus</name>
    <dbReference type="NCBI Taxonomy" id="72491"/>
    <lineage>
        <taxon>Eukaryota</taxon>
        <taxon>Metazoa</taxon>
        <taxon>Ecdysozoa</taxon>
        <taxon>Arthropoda</taxon>
        <taxon>Hexapoda</taxon>
        <taxon>Insecta</taxon>
        <taxon>Pterygota</taxon>
        <taxon>Neoptera</taxon>
        <taxon>Paraneoptera</taxon>
        <taxon>Hemiptera</taxon>
        <taxon>Heteroptera</taxon>
        <taxon>Panheteroptera</taxon>
        <taxon>Cimicomorpha</taxon>
        <taxon>Reduviidae</taxon>
        <taxon>Triatominae</taxon>
        <taxon>Triatoma</taxon>
    </lineage>
</organism>
<evidence type="ECO:0000256" key="3">
    <source>
        <dbReference type="ARBA" id="ARBA00022806"/>
    </source>
</evidence>
<keyword evidence="3 7" id="KW-0347">Helicase</keyword>
<evidence type="ECO:0000259" key="6">
    <source>
        <dbReference type="Pfam" id="PF13087"/>
    </source>
</evidence>
<dbReference type="GO" id="GO:0001147">
    <property type="term" value="F:transcription termination site sequence-specific DNA binding"/>
    <property type="evidence" value="ECO:0007669"/>
    <property type="project" value="TreeGrafter"/>
</dbReference>
<dbReference type="InterPro" id="IPR041679">
    <property type="entry name" value="DNA2/NAM7-like_C"/>
</dbReference>
<dbReference type="PANTHER" id="PTHR10887:SF495">
    <property type="entry name" value="HELICASE SENATAXIN ISOFORM X1-RELATED"/>
    <property type="match status" value="1"/>
</dbReference>
<dbReference type="PANTHER" id="PTHR10887">
    <property type="entry name" value="DNA2/NAM7 HELICASE FAMILY"/>
    <property type="match status" value="1"/>
</dbReference>
<accession>A0A0V0GAH9</accession>
<dbReference type="InterPro" id="IPR041677">
    <property type="entry name" value="DNA2/NAM7_AAA_11"/>
</dbReference>
<feature type="domain" description="DNA2/NAM7 helicase helicase" evidence="5">
    <location>
        <begin position="87"/>
        <end position="363"/>
    </location>
</feature>